<dbReference type="Pfam" id="PF00405">
    <property type="entry name" value="Transferrin"/>
    <property type="match status" value="1"/>
</dbReference>
<dbReference type="CDD" id="cd13529">
    <property type="entry name" value="PBP2_transferrin"/>
    <property type="match status" value="1"/>
</dbReference>
<evidence type="ECO:0000313" key="4">
    <source>
        <dbReference type="EMBL" id="GMI78787.1"/>
    </source>
</evidence>
<dbReference type="EMBL" id="BSYR01000016">
    <property type="protein sequence ID" value="GMI78787.1"/>
    <property type="molecule type" value="Genomic_DNA"/>
</dbReference>
<feature type="signal peptide" evidence="2">
    <location>
        <begin position="1"/>
        <end position="23"/>
    </location>
</feature>
<proteinExistence type="predicted"/>
<reference evidence="4" key="1">
    <citation type="submission" date="2023-05" db="EMBL/GenBank/DDBJ databases">
        <title>Genome and transcriptome analyses reveal genes involved in the formation of fine ridges on petal epidermal cells in Hibiscus trionum.</title>
        <authorList>
            <person name="Koshimizu S."/>
            <person name="Masuda S."/>
            <person name="Ishii T."/>
            <person name="Shirasu K."/>
            <person name="Hoshino A."/>
            <person name="Arita M."/>
        </authorList>
    </citation>
    <scope>NUCLEOTIDE SEQUENCE</scope>
    <source>
        <strain evidence="4">Hamamatsu line</strain>
    </source>
</reference>
<feature type="region of interest" description="Disordered" evidence="1">
    <location>
        <begin position="40"/>
        <end position="82"/>
    </location>
</feature>
<dbReference type="Proteomes" id="UP001165190">
    <property type="component" value="Unassembled WGS sequence"/>
</dbReference>
<name>A0A9W7HK00_HIBTR</name>
<dbReference type="AlphaFoldDB" id="A0A9W7HK00"/>
<evidence type="ECO:0000313" key="5">
    <source>
        <dbReference type="Proteomes" id="UP001165190"/>
    </source>
</evidence>
<feature type="chain" id="PRO_5040762514" description="Transferrin-like domain-containing protein" evidence="2">
    <location>
        <begin position="24"/>
        <end position="450"/>
    </location>
</feature>
<dbReference type="PANTHER" id="PTHR11485:SF29">
    <property type="entry name" value="TRANSFERRIN 2"/>
    <property type="match status" value="1"/>
</dbReference>
<dbReference type="SMART" id="SM00094">
    <property type="entry name" value="TR_FER"/>
    <property type="match status" value="1"/>
</dbReference>
<organism evidence="4 5">
    <name type="scientific">Hibiscus trionum</name>
    <name type="common">Flower of an hour</name>
    <dbReference type="NCBI Taxonomy" id="183268"/>
    <lineage>
        <taxon>Eukaryota</taxon>
        <taxon>Viridiplantae</taxon>
        <taxon>Streptophyta</taxon>
        <taxon>Embryophyta</taxon>
        <taxon>Tracheophyta</taxon>
        <taxon>Spermatophyta</taxon>
        <taxon>Magnoliopsida</taxon>
        <taxon>eudicotyledons</taxon>
        <taxon>Gunneridae</taxon>
        <taxon>Pentapetalae</taxon>
        <taxon>rosids</taxon>
        <taxon>malvids</taxon>
        <taxon>Malvales</taxon>
        <taxon>Malvaceae</taxon>
        <taxon>Malvoideae</taxon>
        <taxon>Hibiscus</taxon>
    </lineage>
</organism>
<dbReference type="PANTHER" id="PTHR11485">
    <property type="entry name" value="TRANSFERRIN"/>
    <property type="match status" value="1"/>
</dbReference>
<evidence type="ECO:0000259" key="3">
    <source>
        <dbReference type="PROSITE" id="PS51408"/>
    </source>
</evidence>
<comment type="caution">
    <text evidence="4">The sequence shown here is derived from an EMBL/GenBank/DDBJ whole genome shotgun (WGS) entry which is preliminary data.</text>
</comment>
<evidence type="ECO:0000256" key="2">
    <source>
        <dbReference type="SAM" id="SignalP"/>
    </source>
</evidence>
<dbReference type="Gene3D" id="3.40.190.10">
    <property type="entry name" value="Periplasmic binding protein-like II"/>
    <property type="match status" value="2"/>
</dbReference>
<dbReference type="GO" id="GO:0005615">
    <property type="term" value="C:extracellular space"/>
    <property type="evidence" value="ECO:0007669"/>
    <property type="project" value="TreeGrafter"/>
</dbReference>
<keyword evidence="5" id="KW-1185">Reference proteome</keyword>
<dbReference type="GO" id="GO:0005769">
    <property type="term" value="C:early endosome"/>
    <property type="evidence" value="ECO:0007669"/>
    <property type="project" value="TreeGrafter"/>
</dbReference>
<dbReference type="OrthoDB" id="9981115at2759"/>
<keyword evidence="2" id="KW-0732">Signal</keyword>
<protein>
    <recommendedName>
        <fullName evidence="3">Transferrin-like domain-containing protein</fullName>
    </recommendedName>
</protein>
<dbReference type="GO" id="GO:0006826">
    <property type="term" value="P:iron ion transport"/>
    <property type="evidence" value="ECO:0007669"/>
    <property type="project" value="TreeGrafter"/>
</dbReference>
<dbReference type="SUPFAM" id="SSF53850">
    <property type="entry name" value="Periplasmic binding protein-like II"/>
    <property type="match status" value="1"/>
</dbReference>
<sequence>MEISAFLYISFMASLSFLYTIHGFEPSMAPSVVSLAPDSGGTLGPATGDNNLSSPSPAPKKGGEADMAPAPEIGSTSSHTQEAEEGGVQMVSWCTLSQHYEDCQSLVSVLDQSHNYTWKCIQKDTIQDCLDSIKNGESDLINLEAGLAYTAFLNYSMKAIANEVYCDHSKSYQAVAVVHRKACQQNNAVLGLIDFKGRKSCNGGYFTASGWNYPINGIRESLGSKKATEFFPEICAPSGIKGSGICGGCGHDNGTCDENSPYFGESGAFRCLVEEVGDIAFVKADTVLHYSIEGPLNQSWSTKSVRDFMYLCPQGGCREINDYPGSCSFGSVPANVIMASNSLPNKKRLSILLTMTNSTLMEALHSRKYDATPLLSPGTQGIAVVKKLTRTYLGMSAIISQSIQQLYTQDNQTANTVSDLASQACSWGQNSLLIIFSVLTMYWLLFFTSL</sequence>
<dbReference type="GO" id="GO:0055037">
    <property type="term" value="C:recycling endosome"/>
    <property type="evidence" value="ECO:0007669"/>
    <property type="project" value="TreeGrafter"/>
</dbReference>
<dbReference type="PRINTS" id="PR00422">
    <property type="entry name" value="TRANSFERRIN"/>
</dbReference>
<accession>A0A9W7HK00</accession>
<gene>
    <name evidence="4" type="ORF">HRI_001548000</name>
</gene>
<feature type="domain" description="Transferrin-like" evidence="3">
    <location>
        <begin position="91"/>
        <end position="420"/>
    </location>
</feature>
<dbReference type="InterPro" id="IPR001156">
    <property type="entry name" value="Transferrin-like_dom"/>
</dbReference>
<dbReference type="GO" id="GO:0005886">
    <property type="term" value="C:plasma membrane"/>
    <property type="evidence" value="ECO:0007669"/>
    <property type="project" value="TreeGrafter"/>
</dbReference>
<evidence type="ECO:0000256" key="1">
    <source>
        <dbReference type="SAM" id="MobiDB-lite"/>
    </source>
</evidence>
<dbReference type="PROSITE" id="PS51408">
    <property type="entry name" value="TRANSFERRIN_LIKE_4"/>
    <property type="match status" value="1"/>
</dbReference>